<proteinExistence type="predicted"/>
<dbReference type="AlphaFoldDB" id="A0A0F9F2W1"/>
<protein>
    <submittedName>
        <fullName evidence="1">Uncharacterized protein</fullName>
    </submittedName>
</protein>
<gene>
    <name evidence="1" type="ORF">LCGC14_2355800</name>
</gene>
<organism evidence="1">
    <name type="scientific">marine sediment metagenome</name>
    <dbReference type="NCBI Taxonomy" id="412755"/>
    <lineage>
        <taxon>unclassified sequences</taxon>
        <taxon>metagenomes</taxon>
        <taxon>ecological metagenomes</taxon>
    </lineage>
</organism>
<name>A0A0F9F2W1_9ZZZZ</name>
<accession>A0A0F9F2W1</accession>
<evidence type="ECO:0000313" key="1">
    <source>
        <dbReference type="EMBL" id="KKL45427.1"/>
    </source>
</evidence>
<comment type="caution">
    <text evidence="1">The sequence shown here is derived from an EMBL/GenBank/DDBJ whole genome shotgun (WGS) entry which is preliminary data.</text>
</comment>
<reference evidence="1" key="1">
    <citation type="journal article" date="2015" name="Nature">
        <title>Complex archaea that bridge the gap between prokaryotes and eukaryotes.</title>
        <authorList>
            <person name="Spang A."/>
            <person name="Saw J.H."/>
            <person name="Jorgensen S.L."/>
            <person name="Zaremba-Niedzwiedzka K."/>
            <person name="Martijn J."/>
            <person name="Lind A.E."/>
            <person name="van Eijk R."/>
            <person name="Schleper C."/>
            <person name="Guy L."/>
            <person name="Ettema T.J."/>
        </authorList>
    </citation>
    <scope>NUCLEOTIDE SEQUENCE</scope>
</reference>
<dbReference type="EMBL" id="LAZR01034390">
    <property type="protein sequence ID" value="KKL45427.1"/>
    <property type="molecule type" value="Genomic_DNA"/>
</dbReference>
<sequence>MKEYQLKVFVVEDKDFGDMVSMKEISVSIASGKLQEADVLIYKEKRGYKILKDRLGIFDKGEL</sequence>